<proteinExistence type="predicted"/>
<protein>
    <submittedName>
        <fullName evidence="2">Uncharacterized protein</fullName>
    </submittedName>
</protein>
<dbReference type="EMBL" id="CAJNOB010000067">
    <property type="protein sequence ID" value="CAF0704458.1"/>
    <property type="molecule type" value="Genomic_DNA"/>
</dbReference>
<feature type="region of interest" description="Disordered" evidence="1">
    <location>
        <begin position="1"/>
        <end position="52"/>
    </location>
</feature>
<gene>
    <name evidence="2" type="ORF">MPNT_70026</name>
</gene>
<name>A0A8J2FTE8_9BACT</name>
<feature type="compositionally biased region" description="Basic residues" evidence="1">
    <location>
        <begin position="20"/>
        <end position="29"/>
    </location>
</feature>
<evidence type="ECO:0000313" key="3">
    <source>
        <dbReference type="Proteomes" id="UP000663859"/>
    </source>
</evidence>
<evidence type="ECO:0000256" key="1">
    <source>
        <dbReference type="SAM" id="MobiDB-lite"/>
    </source>
</evidence>
<reference evidence="2" key="1">
    <citation type="submission" date="2021-02" db="EMBL/GenBank/DDBJ databases">
        <authorList>
            <person name="Cremers G."/>
            <person name="Picone N."/>
        </authorList>
    </citation>
    <scope>NUCLEOTIDE SEQUENCE</scope>
    <source>
        <strain evidence="2">PQ17</strain>
    </source>
</reference>
<comment type="caution">
    <text evidence="2">The sequence shown here is derived from an EMBL/GenBank/DDBJ whole genome shotgun (WGS) entry which is preliminary data.</text>
</comment>
<dbReference type="AlphaFoldDB" id="A0A8J2FTE8"/>
<dbReference type="Proteomes" id="UP000663859">
    <property type="component" value="Unassembled WGS sequence"/>
</dbReference>
<accession>A0A8J2FTE8</accession>
<organism evidence="2 3">
    <name type="scientific">Candidatus Methylacidithermus pantelleriae</name>
    <dbReference type="NCBI Taxonomy" id="2744239"/>
    <lineage>
        <taxon>Bacteria</taxon>
        <taxon>Pseudomonadati</taxon>
        <taxon>Verrucomicrobiota</taxon>
        <taxon>Methylacidiphilae</taxon>
        <taxon>Methylacidiphilales</taxon>
        <taxon>Methylacidiphilaceae</taxon>
        <taxon>Candidatus Methylacidithermus</taxon>
    </lineage>
</organism>
<sequence>MNGHGRAPVGEVSTPEGRRHPGRVTRRPAHAFAVSSTGSSIGRLESIHPSGKSQWEETAIPWAACFTETVALCARFSRKKSAQNRAKKALAAIHDWAPPFADLSHI</sequence>
<evidence type="ECO:0000313" key="2">
    <source>
        <dbReference type="EMBL" id="CAF0704458.1"/>
    </source>
</evidence>
<keyword evidence="3" id="KW-1185">Reference proteome</keyword>